<feature type="compositionally biased region" description="Polar residues" evidence="3">
    <location>
        <begin position="25"/>
        <end position="39"/>
    </location>
</feature>
<dbReference type="RefSeq" id="XP_056077079.1">
    <property type="nucleotide sequence ID" value="XM_056210257.1"/>
</dbReference>
<dbReference type="GeneID" id="80904975"/>
<feature type="compositionally biased region" description="Basic and acidic residues" evidence="3">
    <location>
        <begin position="131"/>
        <end position="142"/>
    </location>
</feature>
<feature type="compositionally biased region" description="Basic residues" evidence="3">
    <location>
        <begin position="108"/>
        <end position="117"/>
    </location>
</feature>
<feature type="compositionally biased region" description="Basic residues" evidence="3">
    <location>
        <begin position="47"/>
        <end position="59"/>
    </location>
</feature>
<dbReference type="InterPro" id="IPR012677">
    <property type="entry name" value="Nucleotide-bd_a/b_plait_sf"/>
</dbReference>
<evidence type="ECO:0000256" key="1">
    <source>
        <dbReference type="ARBA" id="ARBA00022884"/>
    </source>
</evidence>
<feature type="region of interest" description="Disordered" evidence="3">
    <location>
        <begin position="25"/>
        <end position="142"/>
    </location>
</feature>
<keyword evidence="1 2" id="KW-0694">RNA-binding</keyword>
<dbReference type="PROSITE" id="PS50102">
    <property type="entry name" value="RRM"/>
    <property type="match status" value="2"/>
</dbReference>
<dbReference type="OrthoDB" id="1875751at2759"/>
<dbReference type="PANTHER" id="PTHR23236:SF95">
    <property type="entry name" value="NUCLEOLAR PROTEIN 13"/>
    <property type="match status" value="1"/>
</dbReference>
<dbReference type="AlphaFoldDB" id="A0A9W8XW57"/>
<proteinExistence type="predicted"/>
<dbReference type="InterPro" id="IPR000504">
    <property type="entry name" value="RRM_dom"/>
</dbReference>
<dbReference type="Proteomes" id="UP001140513">
    <property type="component" value="Unassembled WGS sequence"/>
</dbReference>
<dbReference type="EMBL" id="JAPEUX010000001">
    <property type="protein sequence ID" value="KAJ4360877.1"/>
    <property type="molecule type" value="Genomic_DNA"/>
</dbReference>
<evidence type="ECO:0000256" key="3">
    <source>
        <dbReference type="SAM" id="MobiDB-lite"/>
    </source>
</evidence>
<dbReference type="GO" id="GO:0003723">
    <property type="term" value="F:RNA binding"/>
    <property type="evidence" value="ECO:0007669"/>
    <property type="project" value="UniProtKB-UniRule"/>
</dbReference>
<evidence type="ECO:0000313" key="5">
    <source>
        <dbReference type="EMBL" id="KAJ4360877.1"/>
    </source>
</evidence>
<feature type="compositionally biased region" description="Low complexity" evidence="3">
    <location>
        <begin position="404"/>
        <end position="414"/>
    </location>
</feature>
<feature type="compositionally biased region" description="Low complexity" evidence="3">
    <location>
        <begin position="118"/>
        <end position="128"/>
    </location>
</feature>
<dbReference type="SMART" id="SM00360">
    <property type="entry name" value="RRM"/>
    <property type="match status" value="2"/>
</dbReference>
<dbReference type="SUPFAM" id="SSF54928">
    <property type="entry name" value="RNA-binding domain, RBD"/>
    <property type="match status" value="1"/>
</dbReference>
<dbReference type="PANTHER" id="PTHR23236">
    <property type="entry name" value="EUKARYOTIC TRANSLATION INITIATION FACTOR 4B/4H"/>
    <property type="match status" value="1"/>
</dbReference>
<protein>
    <submittedName>
        <fullName evidence="5">Nucleolar protein 13</fullName>
    </submittedName>
</protein>
<evidence type="ECO:0000259" key="4">
    <source>
        <dbReference type="PROSITE" id="PS50102"/>
    </source>
</evidence>
<accession>A0A9W8XW57</accession>
<comment type="caution">
    <text evidence="5">The sequence shown here is derived from an EMBL/GenBank/DDBJ whole genome shotgun (WGS) entry which is preliminary data.</text>
</comment>
<organism evidence="5 6">
    <name type="scientific">Didymosphaeria variabile</name>
    <dbReference type="NCBI Taxonomy" id="1932322"/>
    <lineage>
        <taxon>Eukaryota</taxon>
        <taxon>Fungi</taxon>
        <taxon>Dikarya</taxon>
        <taxon>Ascomycota</taxon>
        <taxon>Pezizomycotina</taxon>
        <taxon>Dothideomycetes</taxon>
        <taxon>Pleosporomycetidae</taxon>
        <taxon>Pleosporales</taxon>
        <taxon>Massarineae</taxon>
        <taxon>Didymosphaeriaceae</taxon>
        <taxon>Didymosphaeria</taxon>
    </lineage>
</organism>
<feature type="domain" description="RRM" evidence="4">
    <location>
        <begin position="268"/>
        <end position="377"/>
    </location>
</feature>
<sequence length="460" mass="51620">MHFIFHTELYMQIFETPVAPRSSTATMSNAAEMHSSSDSEAIAVPKKEKRQKKDKKEKKRKAEVVKEEESSDVEVEDEDKKASKKRKREILPDEIEIDVSLPEPASKKAARKAKKAKTAPATTSTDAADGSDEKTENNEQKRSDFSVWIGNLPWSATKESLRTFLTENAEIKDEEITRIHMPAPKAPPRPNWTDAKPQNKGFAYVDFSTQLAMYSAIALTETRMDRRPLLIKNSKNFEGRPDKPKQEQVDGDAAGREAHGKREKAPSKKIFVGNLGFETTKEDLTAHFAPCGAVENIHMATFEDTGKCKGFAWVTFEELDGATAAVKGYVYKKDPTSKKSQTNDEEEEEQGDEKSKKRKFRLNKLLGRDLRCEFAEDSTTRYQKRFGKEKSEDGAGEGDGGFQQRGFGRQQRGGKPFTPRNNFQERKVDPRTIAPGSAHMNAPRASAAIVKSEGKKTTFD</sequence>
<reference evidence="5" key="1">
    <citation type="submission" date="2022-10" db="EMBL/GenBank/DDBJ databases">
        <title>Tapping the CABI collections for fungal endophytes: first genome assemblies for Collariella, Neodidymelliopsis, Ascochyta clinopodiicola, Didymella pomorum, Didymosphaeria variabile, Neocosmospora piperis and Neocucurbitaria cava.</title>
        <authorList>
            <person name="Hill R."/>
        </authorList>
    </citation>
    <scope>NUCLEOTIDE SEQUENCE</scope>
    <source>
        <strain evidence="5">IMI 356815</strain>
    </source>
</reference>
<feature type="region of interest" description="Disordered" evidence="3">
    <location>
        <begin position="386"/>
        <end position="460"/>
    </location>
</feature>
<keyword evidence="6" id="KW-1185">Reference proteome</keyword>
<name>A0A9W8XW57_9PLEO</name>
<feature type="compositionally biased region" description="Basic and acidic residues" evidence="3">
    <location>
        <begin position="235"/>
        <end position="264"/>
    </location>
</feature>
<evidence type="ECO:0000313" key="6">
    <source>
        <dbReference type="Proteomes" id="UP001140513"/>
    </source>
</evidence>
<feature type="region of interest" description="Disordered" evidence="3">
    <location>
        <begin position="232"/>
        <end position="264"/>
    </location>
</feature>
<feature type="region of interest" description="Disordered" evidence="3">
    <location>
        <begin position="334"/>
        <end position="357"/>
    </location>
</feature>
<dbReference type="GO" id="GO:0005730">
    <property type="term" value="C:nucleolus"/>
    <property type="evidence" value="ECO:0007669"/>
    <property type="project" value="TreeGrafter"/>
</dbReference>
<dbReference type="Pfam" id="PF00076">
    <property type="entry name" value="RRM_1"/>
    <property type="match status" value="1"/>
</dbReference>
<dbReference type="InterPro" id="IPR035979">
    <property type="entry name" value="RBD_domain_sf"/>
</dbReference>
<feature type="domain" description="RRM" evidence="4">
    <location>
        <begin position="145"/>
        <end position="236"/>
    </location>
</feature>
<gene>
    <name evidence="5" type="primary">NOP13</name>
    <name evidence="5" type="ORF">N0V89_001445</name>
</gene>
<evidence type="ECO:0000256" key="2">
    <source>
        <dbReference type="PROSITE-ProRule" id="PRU00176"/>
    </source>
</evidence>
<dbReference type="Gene3D" id="3.30.70.330">
    <property type="match status" value="2"/>
</dbReference>